<dbReference type="SUPFAM" id="SSF53756">
    <property type="entry name" value="UDP-Glycosyltransferase/glycogen phosphorylase"/>
    <property type="match status" value="1"/>
</dbReference>
<dbReference type="PANTHER" id="PTHR48047:SF51">
    <property type="entry name" value="GLYCOSYLTRANSFERASE"/>
    <property type="match status" value="1"/>
</dbReference>
<dbReference type="Gene3D" id="3.40.50.2000">
    <property type="entry name" value="Glycogen Phosphorylase B"/>
    <property type="match status" value="1"/>
</dbReference>
<proteinExistence type="inferred from homology"/>
<dbReference type="Proteomes" id="UP001408789">
    <property type="component" value="Unassembled WGS sequence"/>
</dbReference>
<sequence length="131" mass="14577">MSSSLPVPVGSTHRPHIILFPFMSKGHTIPILLHLAHLLLNRGIMVTVFTTKANHSFIAHFLQTRPDGHGSIFILNLPFPSDIEGVPQGIESTDQLPSIAVFNTLSNVWDPSARVLRDQRLCKRGELQYGF</sequence>
<keyword evidence="3" id="KW-1185">Reference proteome</keyword>
<accession>A0AAP0CAB2</accession>
<evidence type="ECO:0008006" key="4">
    <source>
        <dbReference type="Google" id="ProtNLM"/>
    </source>
</evidence>
<gene>
    <name evidence="2" type="ORF">SSX86_031072</name>
</gene>
<dbReference type="AlphaFoldDB" id="A0AAP0CAB2"/>
<dbReference type="PANTHER" id="PTHR48047">
    <property type="entry name" value="GLYCOSYLTRANSFERASE"/>
    <property type="match status" value="1"/>
</dbReference>
<comment type="caution">
    <text evidence="2">The sequence shown here is derived from an EMBL/GenBank/DDBJ whole genome shotgun (WGS) entry which is preliminary data.</text>
</comment>
<evidence type="ECO:0000256" key="1">
    <source>
        <dbReference type="ARBA" id="ARBA00009995"/>
    </source>
</evidence>
<reference evidence="2 3" key="1">
    <citation type="submission" date="2024-04" db="EMBL/GenBank/DDBJ databases">
        <title>The reference genome of an endangered Asteraceae, Deinandra increscens subsp. villosa, native to the Central Coast of California.</title>
        <authorList>
            <person name="Guilliams M."/>
            <person name="Hasenstab-Lehman K."/>
            <person name="Meyer R."/>
            <person name="Mcevoy S."/>
        </authorList>
    </citation>
    <scope>NUCLEOTIDE SEQUENCE [LARGE SCALE GENOMIC DNA]</scope>
    <source>
        <tissue evidence="2">Leaf</tissue>
    </source>
</reference>
<dbReference type="EMBL" id="JBCNJP010004026">
    <property type="protein sequence ID" value="KAK9049959.1"/>
    <property type="molecule type" value="Genomic_DNA"/>
</dbReference>
<evidence type="ECO:0000313" key="3">
    <source>
        <dbReference type="Proteomes" id="UP001408789"/>
    </source>
</evidence>
<name>A0AAP0CAB2_9ASTR</name>
<dbReference type="GO" id="GO:0035251">
    <property type="term" value="F:UDP-glucosyltransferase activity"/>
    <property type="evidence" value="ECO:0007669"/>
    <property type="project" value="TreeGrafter"/>
</dbReference>
<comment type="similarity">
    <text evidence="1">Belongs to the UDP-glycosyltransferase family.</text>
</comment>
<organism evidence="2 3">
    <name type="scientific">Deinandra increscens subsp. villosa</name>
    <dbReference type="NCBI Taxonomy" id="3103831"/>
    <lineage>
        <taxon>Eukaryota</taxon>
        <taxon>Viridiplantae</taxon>
        <taxon>Streptophyta</taxon>
        <taxon>Embryophyta</taxon>
        <taxon>Tracheophyta</taxon>
        <taxon>Spermatophyta</taxon>
        <taxon>Magnoliopsida</taxon>
        <taxon>eudicotyledons</taxon>
        <taxon>Gunneridae</taxon>
        <taxon>Pentapetalae</taxon>
        <taxon>asterids</taxon>
        <taxon>campanulids</taxon>
        <taxon>Asterales</taxon>
        <taxon>Asteraceae</taxon>
        <taxon>Asteroideae</taxon>
        <taxon>Heliantheae alliance</taxon>
        <taxon>Madieae</taxon>
        <taxon>Madiinae</taxon>
        <taxon>Deinandra</taxon>
    </lineage>
</organism>
<protein>
    <recommendedName>
        <fullName evidence="4">Glucosyltransferase</fullName>
    </recommendedName>
</protein>
<evidence type="ECO:0000313" key="2">
    <source>
        <dbReference type="EMBL" id="KAK9049959.1"/>
    </source>
</evidence>